<dbReference type="GO" id="GO:0160147">
    <property type="term" value="F:tRNA pseudouridine(38-40) synthase activity"/>
    <property type="evidence" value="ECO:0007669"/>
    <property type="project" value="UniProtKB-EC"/>
</dbReference>
<comment type="caution">
    <text evidence="6">The sequence shown here is derived from an EMBL/GenBank/DDBJ whole genome shotgun (WGS) entry which is preliminary data.</text>
</comment>
<evidence type="ECO:0000313" key="6">
    <source>
        <dbReference type="EMBL" id="KAK2958641.1"/>
    </source>
</evidence>
<keyword evidence="3 6" id="KW-0413">Isomerase</keyword>
<proteinExistence type="inferred from homology"/>
<dbReference type="EMBL" id="JARBJD010000036">
    <property type="protein sequence ID" value="KAK2958641.1"/>
    <property type="molecule type" value="Genomic_DNA"/>
</dbReference>
<comment type="similarity">
    <text evidence="1">Belongs to the tRNA pseudouridine synthase TruA family.</text>
</comment>
<dbReference type="SUPFAM" id="SSF55120">
    <property type="entry name" value="Pseudouridine synthase"/>
    <property type="match status" value="1"/>
</dbReference>
<keyword evidence="2" id="KW-0819">tRNA processing</keyword>
<accession>A0ABQ9Y4G6</accession>
<dbReference type="HAMAP" id="MF_00171">
    <property type="entry name" value="TruA"/>
    <property type="match status" value="1"/>
</dbReference>
<dbReference type="PANTHER" id="PTHR11142">
    <property type="entry name" value="PSEUDOURIDYLATE SYNTHASE"/>
    <property type="match status" value="1"/>
</dbReference>
<evidence type="ECO:0000259" key="5">
    <source>
        <dbReference type="Pfam" id="PF01416"/>
    </source>
</evidence>
<sequence length="510" mass="57511">MFDSLLKRLNPEKVTHLCSDLLLRFSEQFGSEETERFLTSHNITILKQTESSPAIAQSTHQGQCLPPENITKSSTHPPFFDKPIKRENPTPSIAPPIAPQHALSSDGKKKKKPDLNVLTCPRRHIAIQLYFDGLPYFGFAYQNETTSTVEKTLFDGLIRSRLIHSRETCNLTRCGRTDKGVHGFSQVISVWVRSVLPLGSPGVYPPMSEETSTQSSEQISRDIDPVPFSHSDVEASDELPYLNILNGVLPPSVRAYAFVDVDPVFNSRFHCKTRSYRYFFPKGTLDLSLMNEAAKLLEGEHDFKRFCKQDKGKTNQNTVRIVYSASVLPVSSEYIESHSSPLLSLFNMCNLQITANGFLFHQIRCIMSVLFRVGLKIHPPSIVLGLFGYLENTLPAPSSPSEQSHPPSHFAEYELADDSGLVLWDAKMVGATFLPSFDAIQKSIKELAVEISTLETRLAIKRAYMSTLWDMECRKWNGQNRAVMKFNLQEGAQLPLIINPNHRRPIRLED</sequence>
<name>A0ABQ9Y4G6_9EUKA</name>
<dbReference type="InterPro" id="IPR020103">
    <property type="entry name" value="PsdUridine_synth_cat_dom_sf"/>
</dbReference>
<reference evidence="6 7" key="1">
    <citation type="journal article" date="2022" name="bioRxiv">
        <title>Genomics of Preaxostyla Flagellates Illuminates Evolutionary Transitions and the Path Towards Mitochondrial Loss.</title>
        <authorList>
            <person name="Novak L.V.F."/>
            <person name="Treitli S.C."/>
            <person name="Pyrih J."/>
            <person name="Halakuc P."/>
            <person name="Pipaliya S.V."/>
            <person name="Vacek V."/>
            <person name="Brzon O."/>
            <person name="Soukal P."/>
            <person name="Eme L."/>
            <person name="Dacks J.B."/>
            <person name="Karnkowska A."/>
            <person name="Elias M."/>
            <person name="Hampl V."/>
        </authorList>
    </citation>
    <scope>NUCLEOTIDE SEQUENCE [LARGE SCALE GENOMIC DNA]</scope>
    <source>
        <strain evidence="6">NAU3</strain>
        <tissue evidence="6">Gut</tissue>
    </source>
</reference>
<evidence type="ECO:0000256" key="4">
    <source>
        <dbReference type="SAM" id="MobiDB-lite"/>
    </source>
</evidence>
<dbReference type="Pfam" id="PF01416">
    <property type="entry name" value="PseudoU_synth_1"/>
    <property type="match status" value="1"/>
</dbReference>
<evidence type="ECO:0000313" key="7">
    <source>
        <dbReference type="Proteomes" id="UP001281761"/>
    </source>
</evidence>
<dbReference type="PANTHER" id="PTHR11142:SF5">
    <property type="entry name" value="TRNA PSEUDOURIDINE(38_39) SYNTHASE"/>
    <property type="match status" value="1"/>
</dbReference>
<evidence type="ECO:0000256" key="2">
    <source>
        <dbReference type="ARBA" id="ARBA00022694"/>
    </source>
</evidence>
<dbReference type="InterPro" id="IPR020094">
    <property type="entry name" value="TruA/RsuA/RluB/E/F_N"/>
</dbReference>
<organism evidence="6 7">
    <name type="scientific">Blattamonas nauphoetae</name>
    <dbReference type="NCBI Taxonomy" id="2049346"/>
    <lineage>
        <taxon>Eukaryota</taxon>
        <taxon>Metamonada</taxon>
        <taxon>Preaxostyla</taxon>
        <taxon>Oxymonadida</taxon>
        <taxon>Blattamonas</taxon>
    </lineage>
</organism>
<evidence type="ECO:0000256" key="3">
    <source>
        <dbReference type="ARBA" id="ARBA00023235"/>
    </source>
</evidence>
<dbReference type="Proteomes" id="UP001281761">
    <property type="component" value="Unassembled WGS sequence"/>
</dbReference>
<feature type="region of interest" description="Disordered" evidence="4">
    <location>
        <begin position="55"/>
        <end position="114"/>
    </location>
</feature>
<protein>
    <submittedName>
        <fullName evidence="6">tRNA pseudouridine synthase A</fullName>
        <ecNumber evidence="6">5.4.99.12</ecNumber>
    </submittedName>
</protein>
<dbReference type="EC" id="5.4.99.12" evidence="6"/>
<dbReference type="InterPro" id="IPR020097">
    <property type="entry name" value="PsdUridine_synth_TruA_a/b_dom"/>
</dbReference>
<feature type="domain" description="Pseudouridine synthase I TruA alpha/beta" evidence="5">
    <location>
        <begin position="293"/>
        <end position="386"/>
    </location>
</feature>
<keyword evidence="7" id="KW-1185">Reference proteome</keyword>
<dbReference type="Gene3D" id="3.30.70.660">
    <property type="entry name" value="Pseudouridine synthase I, catalytic domain, C-terminal subdomain"/>
    <property type="match status" value="1"/>
</dbReference>
<dbReference type="Gene3D" id="3.30.70.580">
    <property type="entry name" value="Pseudouridine synthase I, catalytic domain, N-terminal subdomain"/>
    <property type="match status" value="1"/>
</dbReference>
<dbReference type="InterPro" id="IPR001406">
    <property type="entry name" value="PsdUridine_synth_TruA"/>
</dbReference>
<evidence type="ECO:0000256" key="1">
    <source>
        <dbReference type="ARBA" id="ARBA00009375"/>
    </source>
</evidence>
<dbReference type="InterPro" id="IPR020095">
    <property type="entry name" value="PsdUridine_synth_TruA_C"/>
</dbReference>
<gene>
    <name evidence="6" type="ORF">BLNAU_6410</name>
</gene>